<evidence type="ECO:0000313" key="1">
    <source>
        <dbReference type="EMBL" id="RYR24602.1"/>
    </source>
</evidence>
<sequence length="305" mass="35290">MRLQSTKLEHTQQLFQDSNKIHVHVCCPSRETENLFKHYELTLPRGKFLSLRLECMPHFDVVNTVAMLSSLQAKANPVPHCWFFPLTFAVELLFQTPMEHVIESYARCWMPPTQELEHKSGIHTQYGYILTDVVFCCSLEHVFVPICEPPETWYMLLLDVKRPSVYALDVCISMESVPRRERNMRLIVHNPHSILYTMAVIGNIFKLEPNLPNFKHVSPYPNSWGRMEYPMSIPSRLGADESGIWCIWWMSHNGRFSPAILGNLGDEATLRMKTAIRIVASDYSELKALVDLKAETVWRSLPFLP</sequence>
<keyword evidence="2" id="KW-1185">Reference proteome</keyword>
<organism evidence="1 2">
    <name type="scientific">Arachis hypogaea</name>
    <name type="common">Peanut</name>
    <dbReference type="NCBI Taxonomy" id="3818"/>
    <lineage>
        <taxon>Eukaryota</taxon>
        <taxon>Viridiplantae</taxon>
        <taxon>Streptophyta</taxon>
        <taxon>Embryophyta</taxon>
        <taxon>Tracheophyta</taxon>
        <taxon>Spermatophyta</taxon>
        <taxon>Magnoliopsida</taxon>
        <taxon>eudicotyledons</taxon>
        <taxon>Gunneridae</taxon>
        <taxon>Pentapetalae</taxon>
        <taxon>rosids</taxon>
        <taxon>fabids</taxon>
        <taxon>Fabales</taxon>
        <taxon>Fabaceae</taxon>
        <taxon>Papilionoideae</taxon>
        <taxon>50 kb inversion clade</taxon>
        <taxon>dalbergioids sensu lato</taxon>
        <taxon>Dalbergieae</taxon>
        <taxon>Pterocarpus clade</taxon>
        <taxon>Arachis</taxon>
    </lineage>
</organism>
<comment type="caution">
    <text evidence="1">The sequence shown here is derived from an EMBL/GenBank/DDBJ whole genome shotgun (WGS) entry which is preliminary data.</text>
</comment>
<dbReference type="Proteomes" id="UP000289738">
    <property type="component" value="Chromosome B02"/>
</dbReference>
<dbReference type="AlphaFoldDB" id="A0A445ADW5"/>
<protein>
    <submittedName>
        <fullName evidence="1">Uncharacterized protein</fullName>
    </submittedName>
</protein>
<proteinExistence type="predicted"/>
<evidence type="ECO:0000313" key="2">
    <source>
        <dbReference type="Proteomes" id="UP000289738"/>
    </source>
</evidence>
<accession>A0A445ADW5</accession>
<name>A0A445ADW5_ARAHY</name>
<gene>
    <name evidence="1" type="ORF">Ahy_B02g058115</name>
</gene>
<dbReference type="EMBL" id="SDMP01000012">
    <property type="protein sequence ID" value="RYR24602.1"/>
    <property type="molecule type" value="Genomic_DNA"/>
</dbReference>
<dbReference type="Gene3D" id="3.40.395.10">
    <property type="entry name" value="Adenoviral Proteinase, Chain A"/>
    <property type="match status" value="1"/>
</dbReference>
<reference evidence="1 2" key="1">
    <citation type="submission" date="2019-01" db="EMBL/GenBank/DDBJ databases">
        <title>Sequencing of cultivated peanut Arachis hypogaea provides insights into genome evolution and oil improvement.</title>
        <authorList>
            <person name="Chen X."/>
        </authorList>
    </citation>
    <scope>NUCLEOTIDE SEQUENCE [LARGE SCALE GENOMIC DNA]</scope>
    <source>
        <strain evidence="2">cv. Fuhuasheng</strain>
        <tissue evidence="1">Leaves</tissue>
    </source>
</reference>